<protein>
    <submittedName>
        <fullName evidence="2">DUF1304 domain-containing protein</fullName>
    </submittedName>
</protein>
<reference evidence="2" key="1">
    <citation type="submission" date="2022-05" db="EMBL/GenBank/DDBJ databases">
        <title>Using nanopore sequencing to obtain complete genomes from saliva samples.</title>
        <authorList>
            <person name="Baker J.L."/>
        </authorList>
    </citation>
    <scope>NUCLEOTIDE SEQUENCE</scope>
    <source>
        <strain evidence="2">JCVI-JB-Ag32</strain>
    </source>
</reference>
<name>A0A9E7AQR9_9ACTO</name>
<feature type="transmembrane region" description="Helical" evidence="1">
    <location>
        <begin position="55"/>
        <end position="74"/>
    </location>
</feature>
<sequence length="129" mass="13901">MFITGLVLAIAAALIHVLIFKMESISWTSEKTLITFNMSPQQAANTKEMAFNQGFYNLFLAIEILLGAIIYYTASHAVGLSLMFFGTGSMLAAAALLFITSPDKRPAALKQGTTPLLAIIFLTLGIVLV</sequence>
<gene>
    <name evidence="2" type="ORF">M3I41_07900</name>
</gene>
<organism evidence="2 3">
    <name type="scientific">Actinomyces graevenitzii</name>
    <dbReference type="NCBI Taxonomy" id="55565"/>
    <lineage>
        <taxon>Bacteria</taxon>
        <taxon>Bacillati</taxon>
        <taxon>Actinomycetota</taxon>
        <taxon>Actinomycetes</taxon>
        <taxon>Actinomycetales</taxon>
        <taxon>Actinomycetaceae</taxon>
        <taxon>Actinomyces</taxon>
    </lineage>
</organism>
<keyword evidence="1" id="KW-1133">Transmembrane helix</keyword>
<feature type="transmembrane region" description="Helical" evidence="1">
    <location>
        <begin position="6"/>
        <end position="22"/>
    </location>
</feature>
<evidence type="ECO:0000256" key="1">
    <source>
        <dbReference type="SAM" id="Phobius"/>
    </source>
</evidence>
<dbReference type="PANTHER" id="PTHR38446:SF1">
    <property type="entry name" value="BLL0914 PROTEIN"/>
    <property type="match status" value="1"/>
</dbReference>
<keyword evidence="1" id="KW-0812">Transmembrane</keyword>
<accession>A0A9E7AQR9</accession>
<feature type="transmembrane region" description="Helical" evidence="1">
    <location>
        <begin position="112"/>
        <end position="128"/>
    </location>
</feature>
<dbReference type="KEGG" id="agh:M3I41_07900"/>
<proteinExistence type="predicted"/>
<dbReference type="InterPro" id="IPR009732">
    <property type="entry name" value="DUF1304"/>
</dbReference>
<dbReference type="Pfam" id="PF06993">
    <property type="entry name" value="DUF1304"/>
    <property type="match status" value="1"/>
</dbReference>
<dbReference type="AlphaFoldDB" id="A0A9E7AQR9"/>
<evidence type="ECO:0000313" key="2">
    <source>
        <dbReference type="EMBL" id="UQF79497.1"/>
    </source>
</evidence>
<dbReference type="Proteomes" id="UP000830236">
    <property type="component" value="Chromosome"/>
</dbReference>
<feature type="transmembrane region" description="Helical" evidence="1">
    <location>
        <begin position="80"/>
        <end position="100"/>
    </location>
</feature>
<dbReference type="PANTHER" id="PTHR38446">
    <property type="entry name" value="BLL0914 PROTEIN"/>
    <property type="match status" value="1"/>
</dbReference>
<evidence type="ECO:0000313" key="3">
    <source>
        <dbReference type="Proteomes" id="UP000830236"/>
    </source>
</evidence>
<keyword evidence="1" id="KW-0472">Membrane</keyword>
<dbReference type="EMBL" id="CP097095">
    <property type="protein sequence ID" value="UQF79497.1"/>
    <property type="molecule type" value="Genomic_DNA"/>
</dbReference>